<dbReference type="InterPro" id="IPR012337">
    <property type="entry name" value="RNaseH-like_sf"/>
</dbReference>
<keyword evidence="3" id="KW-1185">Reference proteome</keyword>
<dbReference type="CDD" id="cd06222">
    <property type="entry name" value="RNase_H_like"/>
    <property type="match status" value="1"/>
</dbReference>
<comment type="caution">
    <text evidence="2">The sequence shown here is derived from an EMBL/GenBank/DDBJ whole genome shotgun (WGS) entry which is preliminary data.</text>
</comment>
<dbReference type="InterPro" id="IPR044730">
    <property type="entry name" value="RNase_H-like_dom_plant"/>
</dbReference>
<feature type="domain" description="RNase H type-1" evidence="1">
    <location>
        <begin position="106"/>
        <end position="193"/>
    </location>
</feature>
<evidence type="ECO:0000259" key="1">
    <source>
        <dbReference type="Pfam" id="PF13456"/>
    </source>
</evidence>
<evidence type="ECO:0000313" key="2">
    <source>
        <dbReference type="EMBL" id="KAF2316337.1"/>
    </source>
</evidence>
<dbReference type="SUPFAM" id="SSF53098">
    <property type="entry name" value="Ribonuclease H-like"/>
    <property type="match status" value="1"/>
</dbReference>
<dbReference type="Pfam" id="PF13456">
    <property type="entry name" value="RVT_3"/>
    <property type="match status" value="1"/>
</dbReference>
<reference evidence="2 3" key="1">
    <citation type="journal article" date="2020" name="Mol. Plant">
        <title>The Chromosome-Based Rubber Tree Genome Provides New Insights into Spurge Genome Evolution and Rubber Biosynthesis.</title>
        <authorList>
            <person name="Liu J."/>
            <person name="Shi C."/>
            <person name="Shi C.C."/>
            <person name="Li W."/>
            <person name="Zhang Q.J."/>
            <person name="Zhang Y."/>
            <person name="Li K."/>
            <person name="Lu H.F."/>
            <person name="Shi C."/>
            <person name="Zhu S.T."/>
            <person name="Xiao Z.Y."/>
            <person name="Nan H."/>
            <person name="Yue Y."/>
            <person name="Zhu X.G."/>
            <person name="Wu Y."/>
            <person name="Hong X.N."/>
            <person name="Fan G.Y."/>
            <person name="Tong Y."/>
            <person name="Zhang D."/>
            <person name="Mao C.L."/>
            <person name="Liu Y.L."/>
            <person name="Hao S.J."/>
            <person name="Liu W.Q."/>
            <person name="Lv M.Q."/>
            <person name="Zhang H.B."/>
            <person name="Liu Y."/>
            <person name="Hu-Tang G.R."/>
            <person name="Wang J.P."/>
            <person name="Wang J.H."/>
            <person name="Sun Y.H."/>
            <person name="Ni S.B."/>
            <person name="Chen W.B."/>
            <person name="Zhang X.C."/>
            <person name="Jiao Y.N."/>
            <person name="Eichler E.E."/>
            <person name="Li G.H."/>
            <person name="Liu X."/>
            <person name="Gao L.Z."/>
        </authorList>
    </citation>
    <scope>NUCLEOTIDE SEQUENCE [LARGE SCALE GENOMIC DNA]</scope>
    <source>
        <strain evidence="3">cv. GT1</strain>
        <tissue evidence="2">Leaf</tissue>
    </source>
</reference>
<proteinExistence type="predicted"/>
<dbReference type="AlphaFoldDB" id="A0A6A6MTH8"/>
<protein>
    <recommendedName>
        <fullName evidence="1">RNase H type-1 domain-containing protein</fullName>
    </recommendedName>
</protein>
<dbReference type="GO" id="GO:0004523">
    <property type="term" value="F:RNA-DNA hybrid ribonuclease activity"/>
    <property type="evidence" value="ECO:0007669"/>
    <property type="project" value="InterPro"/>
</dbReference>
<name>A0A6A6MTH8_HEVBR</name>
<dbReference type="GO" id="GO:0003676">
    <property type="term" value="F:nucleic acid binding"/>
    <property type="evidence" value="ECO:0007669"/>
    <property type="project" value="InterPro"/>
</dbReference>
<organism evidence="2 3">
    <name type="scientific">Hevea brasiliensis</name>
    <name type="common">Para rubber tree</name>
    <name type="synonym">Siphonia brasiliensis</name>
    <dbReference type="NCBI Taxonomy" id="3981"/>
    <lineage>
        <taxon>Eukaryota</taxon>
        <taxon>Viridiplantae</taxon>
        <taxon>Streptophyta</taxon>
        <taxon>Embryophyta</taxon>
        <taxon>Tracheophyta</taxon>
        <taxon>Spermatophyta</taxon>
        <taxon>Magnoliopsida</taxon>
        <taxon>eudicotyledons</taxon>
        <taxon>Gunneridae</taxon>
        <taxon>Pentapetalae</taxon>
        <taxon>rosids</taxon>
        <taxon>fabids</taxon>
        <taxon>Malpighiales</taxon>
        <taxon>Euphorbiaceae</taxon>
        <taxon>Crotonoideae</taxon>
        <taxon>Micrandreae</taxon>
        <taxon>Hevea</taxon>
    </lineage>
</organism>
<dbReference type="EMBL" id="JAAGAX010000005">
    <property type="protein sequence ID" value="KAF2316337.1"/>
    <property type="molecule type" value="Genomic_DNA"/>
</dbReference>
<dbReference type="InterPro" id="IPR052929">
    <property type="entry name" value="RNase_H-like_EbsB-rel"/>
</dbReference>
<accession>A0A6A6MTH8</accession>
<evidence type="ECO:0000313" key="3">
    <source>
        <dbReference type="Proteomes" id="UP000467840"/>
    </source>
</evidence>
<dbReference type="PANTHER" id="PTHR47074">
    <property type="entry name" value="BNAC02G40300D PROTEIN"/>
    <property type="match status" value="1"/>
</dbReference>
<dbReference type="InterPro" id="IPR002156">
    <property type="entry name" value="RNaseH_domain"/>
</dbReference>
<dbReference type="PANTHER" id="PTHR47074:SF11">
    <property type="entry name" value="REVERSE TRANSCRIPTASE-LIKE PROTEIN"/>
    <property type="match status" value="1"/>
</dbReference>
<dbReference type="Gene3D" id="3.30.420.10">
    <property type="entry name" value="Ribonuclease H-like superfamily/Ribonuclease H"/>
    <property type="match status" value="1"/>
</dbReference>
<dbReference type="Proteomes" id="UP000467840">
    <property type="component" value="Chromosome 15"/>
</dbReference>
<dbReference type="InterPro" id="IPR036397">
    <property type="entry name" value="RNaseH_sf"/>
</dbReference>
<gene>
    <name evidence="2" type="ORF">GH714_041678</name>
</gene>
<sequence>MSALYAVFCNQYLDAAQLSCMVLWALWSNRSNSLWNGKFISAGQIVNMGSTFLHNWLAAQGSVVGQGSGSIVVQQGDGCVKWVRPPPGSLKCNVDASLLSRLQRLGPQDPKIAEVMAFREALGWLKECYCGNVVFELDSLLLVQEIRTRQSNASYFGSLVENCLAPLDSFPDTPVVFIKRSVNSVAHLLATMAGSASGLKEWGPIPPLVHDAFICDLLWL</sequence>